<reference evidence="1 2" key="1">
    <citation type="submission" date="2007-04" db="EMBL/GenBank/DDBJ databases">
        <authorList>
            <person name="Fulton L."/>
            <person name="Clifton S."/>
            <person name="Fulton B."/>
            <person name="Xu J."/>
            <person name="Minx P."/>
            <person name="Pepin K.H."/>
            <person name="Johnson M."/>
            <person name="Thiruvilangam P."/>
            <person name="Bhonagiri V."/>
            <person name="Nash W.E."/>
            <person name="Mardis E.R."/>
            <person name="Wilson R.K."/>
        </authorList>
    </citation>
    <scope>NUCLEOTIDE SEQUENCE [LARGE SCALE GENOMIC DNA]</scope>
    <source>
        <strain evidence="1 2">ATCC 29799</strain>
    </source>
</reference>
<reference evidence="1 2" key="2">
    <citation type="submission" date="2007-06" db="EMBL/GenBank/DDBJ databases">
        <title>Draft genome sequence of Pseudoflavonifractor capillosus ATCC 29799.</title>
        <authorList>
            <person name="Sudarsanam P."/>
            <person name="Ley R."/>
            <person name="Guruge J."/>
            <person name="Turnbaugh P.J."/>
            <person name="Mahowald M."/>
            <person name="Liep D."/>
            <person name="Gordon J."/>
        </authorList>
    </citation>
    <scope>NUCLEOTIDE SEQUENCE [LARGE SCALE GENOMIC DNA]</scope>
    <source>
        <strain evidence="1 2">ATCC 29799</strain>
    </source>
</reference>
<dbReference type="OrthoDB" id="2086858at2"/>
<comment type="caution">
    <text evidence="1">The sequence shown here is derived from an EMBL/GenBank/DDBJ whole genome shotgun (WGS) entry which is preliminary data.</text>
</comment>
<sequence>MYTNDFEAAFSAFLDRHEYDEAENYLFFMVRLAFSAGWQAAGGQPPVSEKIYQLLPSPAGEEQSGKE</sequence>
<dbReference type="EMBL" id="AAXG02000004">
    <property type="protein sequence ID" value="EDN01781.1"/>
    <property type="molecule type" value="Genomic_DNA"/>
</dbReference>
<proteinExistence type="predicted"/>
<organism evidence="1 2">
    <name type="scientific">Pseudoflavonifractor capillosus ATCC 29799</name>
    <dbReference type="NCBI Taxonomy" id="411467"/>
    <lineage>
        <taxon>Bacteria</taxon>
        <taxon>Bacillati</taxon>
        <taxon>Bacillota</taxon>
        <taxon>Clostridia</taxon>
        <taxon>Eubacteriales</taxon>
        <taxon>Oscillospiraceae</taxon>
        <taxon>Pseudoflavonifractor</taxon>
    </lineage>
</organism>
<dbReference type="RefSeq" id="WP_006571003.1">
    <property type="nucleotide sequence ID" value="NZ_AAXG02000004.1"/>
</dbReference>
<evidence type="ECO:0000313" key="1">
    <source>
        <dbReference type="EMBL" id="EDN01781.1"/>
    </source>
</evidence>
<gene>
    <name evidence="1" type="ORF">BACCAP_00446</name>
</gene>
<evidence type="ECO:0000313" key="2">
    <source>
        <dbReference type="Proteomes" id="UP000003639"/>
    </source>
</evidence>
<name>A6NQH6_9FIRM</name>
<dbReference type="eggNOG" id="ENOG502ZVY2">
    <property type="taxonomic scope" value="Bacteria"/>
</dbReference>
<accession>A6NQH6</accession>
<dbReference type="AlphaFoldDB" id="A6NQH6"/>
<protein>
    <submittedName>
        <fullName evidence="1">Uncharacterized protein</fullName>
    </submittedName>
</protein>
<dbReference type="Proteomes" id="UP000003639">
    <property type="component" value="Unassembled WGS sequence"/>
</dbReference>
<keyword evidence="2" id="KW-1185">Reference proteome</keyword>